<organism evidence="2 3">
    <name type="scientific">Wenjunlia tyrosinilytica</name>
    <dbReference type="NCBI Taxonomy" id="1544741"/>
    <lineage>
        <taxon>Bacteria</taxon>
        <taxon>Bacillati</taxon>
        <taxon>Actinomycetota</taxon>
        <taxon>Actinomycetes</taxon>
        <taxon>Kitasatosporales</taxon>
        <taxon>Streptomycetaceae</taxon>
        <taxon>Wenjunlia</taxon>
    </lineage>
</organism>
<comment type="caution">
    <text evidence="2">The sequence shown here is derived from an EMBL/GenBank/DDBJ whole genome shotgun (WGS) entry which is preliminary data.</text>
</comment>
<reference evidence="2" key="2">
    <citation type="submission" date="2020-09" db="EMBL/GenBank/DDBJ databases">
        <authorList>
            <person name="Sun Q."/>
            <person name="Zhou Y."/>
        </authorList>
    </citation>
    <scope>NUCLEOTIDE SEQUENCE</scope>
    <source>
        <strain evidence="2">CGMCC 4.7201</strain>
    </source>
</reference>
<feature type="region of interest" description="Disordered" evidence="1">
    <location>
        <begin position="86"/>
        <end position="167"/>
    </location>
</feature>
<protein>
    <submittedName>
        <fullName evidence="2">Uncharacterized protein</fullName>
    </submittedName>
</protein>
<evidence type="ECO:0000313" key="2">
    <source>
        <dbReference type="EMBL" id="GGO85865.1"/>
    </source>
</evidence>
<evidence type="ECO:0000256" key="1">
    <source>
        <dbReference type="SAM" id="MobiDB-lite"/>
    </source>
</evidence>
<gene>
    <name evidence="2" type="ORF">GCM10012280_20640</name>
</gene>
<sequence length="167" mass="16926">MRERGLFGVEEVGEHMHADPRDPAGQLGPGDQRQRCVQLGERLGGLGVPADGVVVGEGDDVETGTGGVADEFGRGVGAVRSGGVGVQVDAHGAGSRLGTVRGRPRITPGADPARVPGDGSTGPEATRGREPSCRGGGQDRIRGERAPQGSRSASAPASRRSVRTSSS</sequence>
<dbReference type="EMBL" id="BMMS01000007">
    <property type="protein sequence ID" value="GGO85865.1"/>
    <property type="molecule type" value="Genomic_DNA"/>
</dbReference>
<dbReference type="Proteomes" id="UP000641932">
    <property type="component" value="Unassembled WGS sequence"/>
</dbReference>
<feature type="compositionally biased region" description="Low complexity" evidence="1">
    <location>
        <begin position="150"/>
        <end position="167"/>
    </location>
</feature>
<dbReference type="AlphaFoldDB" id="A0A918DX22"/>
<reference evidence="2" key="1">
    <citation type="journal article" date="2014" name="Int. J. Syst. Evol. Microbiol.">
        <title>Complete genome sequence of Corynebacterium casei LMG S-19264T (=DSM 44701T), isolated from a smear-ripened cheese.</title>
        <authorList>
            <consortium name="US DOE Joint Genome Institute (JGI-PGF)"/>
            <person name="Walter F."/>
            <person name="Albersmeier A."/>
            <person name="Kalinowski J."/>
            <person name="Ruckert C."/>
        </authorList>
    </citation>
    <scope>NUCLEOTIDE SEQUENCE</scope>
    <source>
        <strain evidence="2">CGMCC 4.7201</strain>
    </source>
</reference>
<keyword evidence="3" id="KW-1185">Reference proteome</keyword>
<feature type="region of interest" description="Disordered" evidence="1">
    <location>
        <begin position="1"/>
        <end position="32"/>
    </location>
</feature>
<name>A0A918DX22_9ACTN</name>
<proteinExistence type="predicted"/>
<feature type="compositionally biased region" description="Basic and acidic residues" evidence="1">
    <location>
        <begin position="126"/>
        <end position="145"/>
    </location>
</feature>
<evidence type="ECO:0000313" key="3">
    <source>
        <dbReference type="Proteomes" id="UP000641932"/>
    </source>
</evidence>
<accession>A0A918DX22</accession>
<feature type="compositionally biased region" description="Basic and acidic residues" evidence="1">
    <location>
        <begin position="12"/>
        <end position="22"/>
    </location>
</feature>